<feature type="transmembrane region" description="Helical" evidence="6">
    <location>
        <begin position="340"/>
        <end position="361"/>
    </location>
</feature>
<organism evidence="7 8">
    <name type="scientific">Pedobacter kyungheensis</name>
    <dbReference type="NCBI Taxonomy" id="1069985"/>
    <lineage>
        <taxon>Bacteria</taxon>
        <taxon>Pseudomonadati</taxon>
        <taxon>Bacteroidota</taxon>
        <taxon>Sphingobacteriia</taxon>
        <taxon>Sphingobacteriales</taxon>
        <taxon>Sphingobacteriaceae</taxon>
        <taxon>Pedobacter</taxon>
    </lineage>
</organism>
<feature type="transmembrane region" description="Helical" evidence="6">
    <location>
        <begin position="313"/>
        <end position="333"/>
    </location>
</feature>
<dbReference type="SUPFAM" id="SSF103473">
    <property type="entry name" value="MFS general substrate transporter"/>
    <property type="match status" value="1"/>
</dbReference>
<evidence type="ECO:0000256" key="3">
    <source>
        <dbReference type="ARBA" id="ARBA00022692"/>
    </source>
</evidence>
<dbReference type="GO" id="GO:0022857">
    <property type="term" value="F:transmembrane transporter activity"/>
    <property type="evidence" value="ECO:0007669"/>
    <property type="project" value="InterPro"/>
</dbReference>
<keyword evidence="2" id="KW-0813">Transport</keyword>
<dbReference type="GO" id="GO:0016020">
    <property type="term" value="C:membrane"/>
    <property type="evidence" value="ECO:0007669"/>
    <property type="project" value="UniProtKB-SubCell"/>
</dbReference>
<dbReference type="Proteomes" id="UP000031246">
    <property type="component" value="Unassembled WGS sequence"/>
</dbReference>
<comment type="caution">
    <text evidence="7">The sequence shown here is derived from an EMBL/GenBank/DDBJ whole genome shotgun (WGS) entry which is preliminary data.</text>
</comment>
<feature type="transmembrane region" description="Helical" evidence="6">
    <location>
        <begin position="108"/>
        <end position="130"/>
    </location>
</feature>
<dbReference type="RefSeq" id="WP_039482961.1">
    <property type="nucleotide sequence ID" value="NZ_JSYN01000046.1"/>
</dbReference>
<dbReference type="EMBL" id="JSYN01000046">
    <property type="protein sequence ID" value="KIA89166.1"/>
    <property type="molecule type" value="Genomic_DNA"/>
</dbReference>
<dbReference type="AlphaFoldDB" id="A0A0C1CXT8"/>
<evidence type="ECO:0000256" key="5">
    <source>
        <dbReference type="ARBA" id="ARBA00023136"/>
    </source>
</evidence>
<feature type="transmembrane region" description="Helical" evidence="6">
    <location>
        <begin position="142"/>
        <end position="160"/>
    </location>
</feature>
<keyword evidence="3 6" id="KW-0812">Transmembrane</keyword>
<keyword evidence="4 6" id="KW-1133">Transmembrane helix</keyword>
<feature type="transmembrane region" description="Helical" evidence="6">
    <location>
        <begin position="53"/>
        <end position="71"/>
    </location>
</feature>
<evidence type="ECO:0000313" key="8">
    <source>
        <dbReference type="Proteomes" id="UP000031246"/>
    </source>
</evidence>
<feature type="transmembrane region" description="Helical" evidence="6">
    <location>
        <begin position="373"/>
        <end position="396"/>
    </location>
</feature>
<feature type="transmembrane region" description="Helical" evidence="6">
    <location>
        <begin position="493"/>
        <end position="514"/>
    </location>
</feature>
<proteinExistence type="predicted"/>
<protein>
    <submittedName>
        <fullName evidence="7">Transporter</fullName>
    </submittedName>
</protein>
<dbReference type="InterPro" id="IPR011701">
    <property type="entry name" value="MFS"/>
</dbReference>
<evidence type="ECO:0000313" key="7">
    <source>
        <dbReference type="EMBL" id="KIA89166.1"/>
    </source>
</evidence>
<gene>
    <name evidence="7" type="ORF">OC25_25565</name>
</gene>
<evidence type="ECO:0000256" key="2">
    <source>
        <dbReference type="ARBA" id="ARBA00022448"/>
    </source>
</evidence>
<feature type="transmembrane region" description="Helical" evidence="6">
    <location>
        <begin position="408"/>
        <end position="429"/>
    </location>
</feature>
<accession>A0A0C1CXT8</accession>
<keyword evidence="5 6" id="KW-0472">Membrane</keyword>
<reference evidence="7 8" key="1">
    <citation type="submission" date="2014-10" db="EMBL/GenBank/DDBJ databases">
        <title>Pedobacter Kyungheensis.</title>
        <authorList>
            <person name="Anderson B.M."/>
            <person name="Newman J.D."/>
        </authorList>
    </citation>
    <scope>NUCLEOTIDE SEQUENCE [LARGE SCALE GENOMIC DNA]</scope>
    <source>
        <strain evidence="7 8">KACC 16221</strain>
    </source>
</reference>
<sequence>MINNKTIFKTGVPEWLVIVSIFAVLLSSVLLFALSTADGMAAAGYYGATAADVQFSLLMFYAAVASFAVVERRFFARVVTKDYLLICIVLEILITYCCYHTREIGLIFALRFLQGIVNCGLTSISLNLLFNRLKSEHAKETGYTIFYGMILCVSPLTALFSVPIVENYEYNVVYKAMIFCFLPSAALLFSLLNRVHILPKTHLLKIDWLSFVLFATMLVLIAYVLIYGQQYDWLEDQTIVVAILAILLLFMVSVARQRSLKRPAVDLAIFKSRNFAIGIVFLVILYLIRGAFGLTSSYFISVLGMDSLHANEIMILNIAGVIAGSLIAIRFLTRQKHLRVLWISGFVCLFVFFVWMGQLFASEAGTVNFYLPLFLQGLGAGMVMSPIVMFIMSSVPDNMSQSAASVGVFVRFSTFSLSLAFINFFQLYFKGKHNDDLRGNLSLLDFNLPERLKIYQSALASRGMLRDEASKAAVGLLNKAVQKQTFLQFCVSYYDWVAVLCLFSILLIALQPVISRTVINLRNKQPAAAGF</sequence>
<evidence type="ECO:0000256" key="4">
    <source>
        <dbReference type="ARBA" id="ARBA00022989"/>
    </source>
</evidence>
<evidence type="ECO:0000256" key="6">
    <source>
        <dbReference type="SAM" id="Phobius"/>
    </source>
</evidence>
<feature type="transmembrane region" description="Helical" evidence="6">
    <location>
        <begin position="238"/>
        <end position="255"/>
    </location>
</feature>
<feature type="transmembrane region" description="Helical" evidence="6">
    <location>
        <begin position="275"/>
        <end position="301"/>
    </location>
</feature>
<dbReference type="PANTHER" id="PTHR42718:SF9">
    <property type="entry name" value="MAJOR FACILITATOR SUPERFAMILY MULTIDRUG TRANSPORTER MFSC"/>
    <property type="match status" value="1"/>
</dbReference>
<name>A0A0C1CXT8_9SPHI</name>
<keyword evidence="8" id="KW-1185">Reference proteome</keyword>
<dbReference type="InterPro" id="IPR036259">
    <property type="entry name" value="MFS_trans_sf"/>
</dbReference>
<dbReference type="PANTHER" id="PTHR42718">
    <property type="entry name" value="MAJOR FACILITATOR SUPERFAMILY MULTIDRUG TRANSPORTER MFSC"/>
    <property type="match status" value="1"/>
</dbReference>
<feature type="transmembrane region" description="Helical" evidence="6">
    <location>
        <begin position="204"/>
        <end position="226"/>
    </location>
</feature>
<evidence type="ECO:0000256" key="1">
    <source>
        <dbReference type="ARBA" id="ARBA00004141"/>
    </source>
</evidence>
<feature type="transmembrane region" description="Helical" evidence="6">
    <location>
        <begin position="83"/>
        <end position="102"/>
    </location>
</feature>
<feature type="transmembrane region" description="Helical" evidence="6">
    <location>
        <begin position="172"/>
        <end position="192"/>
    </location>
</feature>
<dbReference type="Pfam" id="PF07690">
    <property type="entry name" value="MFS_1"/>
    <property type="match status" value="1"/>
</dbReference>
<dbReference type="Gene3D" id="1.20.1250.20">
    <property type="entry name" value="MFS general substrate transporter like domains"/>
    <property type="match status" value="1"/>
</dbReference>
<comment type="subcellular location">
    <subcellularLocation>
        <location evidence="1">Membrane</location>
        <topology evidence="1">Multi-pass membrane protein</topology>
    </subcellularLocation>
</comment>
<dbReference type="OrthoDB" id="1404010at2"/>
<feature type="transmembrane region" description="Helical" evidence="6">
    <location>
        <begin position="12"/>
        <end position="33"/>
    </location>
</feature>